<evidence type="ECO:0008006" key="3">
    <source>
        <dbReference type="Google" id="ProtNLM"/>
    </source>
</evidence>
<dbReference type="STRING" id="4795.A0A225UDS1"/>
<protein>
    <recommendedName>
        <fullName evidence="3">Reverse transcriptase Ty1/copia-type domain-containing protein</fullName>
    </recommendedName>
</protein>
<proteinExistence type="predicted"/>
<evidence type="ECO:0000313" key="2">
    <source>
        <dbReference type="Proteomes" id="UP000198211"/>
    </source>
</evidence>
<comment type="caution">
    <text evidence="1">The sequence shown here is derived from an EMBL/GenBank/DDBJ whole genome shotgun (WGS) entry which is preliminary data.</text>
</comment>
<keyword evidence="2" id="KW-1185">Reference proteome</keyword>
<name>A0A225UDS1_9STRA</name>
<dbReference type="AlphaFoldDB" id="A0A225UDS1"/>
<dbReference type="PANTHER" id="PTHR11439">
    <property type="entry name" value="GAG-POL-RELATED RETROTRANSPOSON"/>
    <property type="match status" value="1"/>
</dbReference>
<feature type="non-terminal residue" evidence="1">
    <location>
        <position position="1"/>
    </location>
</feature>
<gene>
    <name evidence="1" type="ORF">PHMEG_00040985</name>
</gene>
<dbReference type="CDD" id="cd09272">
    <property type="entry name" value="RNase_HI_RT_Ty1"/>
    <property type="match status" value="1"/>
</dbReference>
<dbReference type="EMBL" id="NBNE01022012">
    <property type="protein sequence ID" value="OWY90746.1"/>
    <property type="molecule type" value="Genomic_DNA"/>
</dbReference>
<sequence length="290" mass="32499">MAALSRRYQVKDMGKPHQFLGMKVKLVADDTVLLSQESYIEEVLHRFAIEATRSTQLPMVANIHLDFTDDGTTDDERAYMVKMPYRQAVGAILYLARVTRPDILFTVGQLTRHASAPQKMAWDAAKYLFRHLRATTVLKMKFQPTRDDIVVATDADWANGRVGRKSVSGSVVYLFGCPVAWASKKQTIVAKSSTDAEYISANNGIEDALMVQAIANESASNKHLQRSEHSEIQKTVDVKYHAVKDLIHKGELTAGYTPTGEMTADLLTKVLVRTEFRRKRSMCSLVDTMV</sequence>
<reference evidence="2" key="1">
    <citation type="submission" date="2017-03" db="EMBL/GenBank/DDBJ databases">
        <title>Phytopthora megakarya and P. palmivora, two closely related causual agents of cacao black pod achieved similar genome size and gene model numbers by different mechanisms.</title>
        <authorList>
            <person name="Ali S."/>
            <person name="Shao J."/>
            <person name="Larry D.J."/>
            <person name="Kronmiller B."/>
            <person name="Shen D."/>
            <person name="Strem M.D."/>
            <person name="Melnick R.L."/>
            <person name="Guiltinan M.J."/>
            <person name="Tyler B.M."/>
            <person name="Meinhardt L.W."/>
            <person name="Bailey B.A."/>
        </authorList>
    </citation>
    <scope>NUCLEOTIDE SEQUENCE [LARGE SCALE GENOMIC DNA]</scope>
    <source>
        <strain evidence="2">zdho120</strain>
    </source>
</reference>
<accession>A0A225UDS1</accession>
<dbReference type="OrthoDB" id="114548at2759"/>
<organism evidence="1 2">
    <name type="scientific">Phytophthora megakarya</name>
    <dbReference type="NCBI Taxonomy" id="4795"/>
    <lineage>
        <taxon>Eukaryota</taxon>
        <taxon>Sar</taxon>
        <taxon>Stramenopiles</taxon>
        <taxon>Oomycota</taxon>
        <taxon>Peronosporomycetes</taxon>
        <taxon>Peronosporales</taxon>
        <taxon>Peronosporaceae</taxon>
        <taxon>Phytophthora</taxon>
    </lineage>
</organism>
<evidence type="ECO:0000313" key="1">
    <source>
        <dbReference type="EMBL" id="OWY90746.1"/>
    </source>
</evidence>
<dbReference type="Proteomes" id="UP000198211">
    <property type="component" value="Unassembled WGS sequence"/>
</dbReference>